<dbReference type="Gramene" id="rna-AYBTSS11_LOCUS4685">
    <property type="protein sequence ID" value="CAJ1930231.1"/>
    <property type="gene ID" value="gene-AYBTSS11_LOCUS4685"/>
</dbReference>
<sequence length="114" mass="13214">MFRSTSARKSPTRYEKLDKEHGATGESSNEELKRSTTLPSRAMASTFGDMNLQRNPTKKGNSNPKEKSHPLLSFFDFRRKKKTTARPEFARYLEYVKEGGMWDVNSNKPVIYYK</sequence>
<evidence type="ECO:0000256" key="1">
    <source>
        <dbReference type="SAM" id="MobiDB-lite"/>
    </source>
</evidence>
<dbReference type="AlphaFoldDB" id="A0AA86S241"/>
<name>A0AA86S241_9FABA</name>
<feature type="region of interest" description="Disordered" evidence="1">
    <location>
        <begin position="1"/>
        <end position="72"/>
    </location>
</feature>
<reference evidence="2" key="1">
    <citation type="submission" date="2023-10" db="EMBL/GenBank/DDBJ databases">
        <authorList>
            <person name="Domelevo Entfellner J.-B."/>
        </authorList>
    </citation>
    <scope>NUCLEOTIDE SEQUENCE</scope>
</reference>
<evidence type="ECO:0000313" key="2">
    <source>
        <dbReference type="EMBL" id="CAJ1930231.1"/>
    </source>
</evidence>
<organism evidence="2 3">
    <name type="scientific">Sphenostylis stenocarpa</name>
    <dbReference type="NCBI Taxonomy" id="92480"/>
    <lineage>
        <taxon>Eukaryota</taxon>
        <taxon>Viridiplantae</taxon>
        <taxon>Streptophyta</taxon>
        <taxon>Embryophyta</taxon>
        <taxon>Tracheophyta</taxon>
        <taxon>Spermatophyta</taxon>
        <taxon>Magnoliopsida</taxon>
        <taxon>eudicotyledons</taxon>
        <taxon>Gunneridae</taxon>
        <taxon>Pentapetalae</taxon>
        <taxon>rosids</taxon>
        <taxon>fabids</taxon>
        <taxon>Fabales</taxon>
        <taxon>Fabaceae</taxon>
        <taxon>Papilionoideae</taxon>
        <taxon>50 kb inversion clade</taxon>
        <taxon>NPAAA clade</taxon>
        <taxon>indigoferoid/millettioid clade</taxon>
        <taxon>Phaseoleae</taxon>
        <taxon>Sphenostylis</taxon>
    </lineage>
</organism>
<feature type="compositionally biased region" description="Polar residues" evidence="1">
    <location>
        <begin position="52"/>
        <end position="63"/>
    </location>
</feature>
<protein>
    <submittedName>
        <fullName evidence="2">Uncharacterized protein</fullName>
    </submittedName>
</protein>
<gene>
    <name evidence="2" type="ORF">AYBTSS11_LOCUS4685</name>
</gene>
<accession>A0AA86S241</accession>
<dbReference type="PANTHER" id="PTHR35291">
    <property type="entry name" value="PROTEIN SHROOM-LIKE"/>
    <property type="match status" value="1"/>
</dbReference>
<dbReference type="Proteomes" id="UP001189624">
    <property type="component" value="Chromosome 2"/>
</dbReference>
<evidence type="ECO:0000313" key="3">
    <source>
        <dbReference type="Proteomes" id="UP001189624"/>
    </source>
</evidence>
<proteinExistence type="predicted"/>
<keyword evidence="3" id="KW-1185">Reference proteome</keyword>
<dbReference type="PANTHER" id="PTHR35291:SF3">
    <property type="entry name" value="PROTEIN SHROOM-LIKE"/>
    <property type="match status" value="1"/>
</dbReference>
<feature type="compositionally biased region" description="Basic and acidic residues" evidence="1">
    <location>
        <begin position="12"/>
        <end position="23"/>
    </location>
</feature>
<dbReference type="EMBL" id="OY731399">
    <property type="protein sequence ID" value="CAJ1930231.1"/>
    <property type="molecule type" value="Genomic_DNA"/>
</dbReference>